<dbReference type="InterPro" id="IPR005883">
    <property type="entry name" value="PilM"/>
</dbReference>
<evidence type="ECO:0000313" key="3">
    <source>
        <dbReference type="Proteomes" id="UP000186383"/>
    </source>
</evidence>
<keyword evidence="1" id="KW-1133">Transmembrane helix</keyword>
<dbReference type="Gene3D" id="3.30.420.40">
    <property type="match status" value="2"/>
</dbReference>
<feature type="transmembrane region" description="Helical" evidence="1">
    <location>
        <begin position="342"/>
        <end position="366"/>
    </location>
</feature>
<reference evidence="2 3" key="1">
    <citation type="journal article" date="2015" name="Nature">
        <title>rRNA introns, odd ribosomes, and small enigmatic genomes across a large radiation of phyla.</title>
        <authorList>
            <person name="Brown C.T."/>
            <person name="Hug L.A."/>
            <person name="Thomas B.C."/>
            <person name="Sharon I."/>
            <person name="Castelle C.J."/>
            <person name="Singh A."/>
            <person name="Wilkins M.J."/>
            <person name="Williams K.H."/>
            <person name="Banfield J.F."/>
        </authorList>
    </citation>
    <scope>NUCLEOTIDE SEQUENCE [LARGE SCALE GENOMIC DNA]</scope>
</reference>
<gene>
    <name evidence="2" type="ORF">UR88_C0004G0001</name>
</gene>
<protein>
    <recommendedName>
        <fullName evidence="4">Type IV pilus assembly protein PilM</fullName>
    </recommendedName>
</protein>
<dbReference type="Pfam" id="PF11104">
    <property type="entry name" value="PilM_2"/>
    <property type="match status" value="1"/>
</dbReference>
<accession>A0A0G0CVK0</accession>
<sequence length="498" mass="56344">MNLKKLLNILNPQPRINALEITDVDLKFCFFKKEEPFFYSIKLEAGIVADGKVVESDKLISALKELKKQIPSWIKKGNYVIVNISDGNVYTQLFNLPPAAGVNMEEAVMLNLQMISPIDFANVYSDWQLLGNRKESSEEMEVFGAFVQKEVVDNFDYCLIAAGFMPVAIEFGGLALGRLAKECAVNISADNHFILFLVGVNGLGFSLVKNGDIYFNHFVSWQSVYKDQRQVSLDSFKDVIIEEIRKVMGFYATHWGGQVSELYLITYGLKEEIIELISKTFSFKIESFTLSKYSNIPQLNFSVLGSALRGLIPRSSDTMISLSKIGTEKEFYNKKTIRFVKIWSVIVCAFLIFLNILFGSADIFLMRINSSLGEQRAFLISDKQAENIEVQKFQEEIIDFNRRIGLATKSYGERSKWSVFFEKIKLLTPNRVDIQRIFIQSVDAPVLITAHSADEQAAIDFKNNLASAQDFENVDLPINRIVSSGGGVDFTINLKIRK</sequence>
<evidence type="ECO:0000313" key="2">
    <source>
        <dbReference type="EMBL" id="KKP85894.1"/>
    </source>
</evidence>
<evidence type="ECO:0000256" key="1">
    <source>
        <dbReference type="SAM" id="Phobius"/>
    </source>
</evidence>
<dbReference type="EMBL" id="LBQW01000004">
    <property type="protein sequence ID" value="KKP85894.1"/>
    <property type="molecule type" value="Genomic_DNA"/>
</dbReference>
<keyword evidence="1" id="KW-0472">Membrane</keyword>
<name>A0A0G0CVK0_9BACT</name>
<dbReference type="Gene3D" id="3.30.1490.300">
    <property type="match status" value="1"/>
</dbReference>
<keyword evidence="1" id="KW-0812">Transmembrane</keyword>
<organism evidence="2 3">
    <name type="scientific">Candidatus Nomurabacteria bacterium GW2011_GWA1_35_8</name>
    <dbReference type="NCBI Taxonomy" id="1618727"/>
    <lineage>
        <taxon>Bacteria</taxon>
        <taxon>Candidatus Nomuraibacteriota</taxon>
    </lineage>
</organism>
<comment type="caution">
    <text evidence="2">The sequence shown here is derived from an EMBL/GenBank/DDBJ whole genome shotgun (WGS) entry which is preliminary data.</text>
</comment>
<evidence type="ECO:0008006" key="4">
    <source>
        <dbReference type="Google" id="ProtNLM"/>
    </source>
</evidence>
<proteinExistence type="predicted"/>
<dbReference type="Proteomes" id="UP000186383">
    <property type="component" value="Unassembled WGS sequence"/>
</dbReference>
<dbReference type="AlphaFoldDB" id="A0A0G0CVK0"/>